<comment type="subcellular location">
    <subcellularLocation>
        <location evidence="1">Secreted</location>
    </subcellularLocation>
</comment>
<dbReference type="AlphaFoldDB" id="A0A913XCH1"/>
<feature type="signal peptide" evidence="4">
    <location>
        <begin position="1"/>
        <end position="24"/>
    </location>
</feature>
<dbReference type="SMART" id="SM00737">
    <property type="entry name" value="ML"/>
    <property type="match status" value="1"/>
</dbReference>
<evidence type="ECO:0000256" key="1">
    <source>
        <dbReference type="ARBA" id="ARBA00004613"/>
    </source>
</evidence>
<dbReference type="EnsemblMetazoa" id="XM_021046710.2">
    <property type="protein sequence ID" value="XP_020902369.1"/>
    <property type="gene ID" value="LOC110240890"/>
</dbReference>
<evidence type="ECO:0000256" key="3">
    <source>
        <dbReference type="ARBA" id="ARBA00022525"/>
    </source>
</evidence>
<evidence type="ECO:0000313" key="6">
    <source>
        <dbReference type="EnsemblMetazoa" id="XP_020902369.1"/>
    </source>
</evidence>
<dbReference type="InterPro" id="IPR014756">
    <property type="entry name" value="Ig_E-set"/>
</dbReference>
<dbReference type="Pfam" id="PF02221">
    <property type="entry name" value="E1_DerP2_DerF2"/>
    <property type="match status" value="1"/>
</dbReference>
<evidence type="ECO:0000313" key="7">
    <source>
        <dbReference type="Proteomes" id="UP000887567"/>
    </source>
</evidence>
<protein>
    <recommendedName>
        <fullName evidence="5">MD-2-related lipid-recognition domain-containing protein</fullName>
    </recommendedName>
</protein>
<dbReference type="InterPro" id="IPR039670">
    <property type="entry name" value="NPC2-like"/>
</dbReference>
<sequence length="164" mass="17708">MARDALSLMSFAVLCAVFVNSALAKNITDYKDCGSKGATIVRLDISPCEEEPCNFKTGTTVTGTLTFVAKEYFTSGRVKAYAVIEGVDLPLPIPTDACQGYGLTCPINNGQTANFVIKQEIQADFPKVKLQLKGEVMDPQGNMLFCFEVPIQISSSANSDSIDY</sequence>
<dbReference type="SUPFAM" id="SSF81296">
    <property type="entry name" value="E set domains"/>
    <property type="match status" value="1"/>
</dbReference>
<accession>A0A913XCH1</accession>
<dbReference type="InterPro" id="IPR003172">
    <property type="entry name" value="ML_dom"/>
</dbReference>
<reference evidence="6" key="1">
    <citation type="submission" date="2022-11" db="UniProtKB">
        <authorList>
            <consortium name="EnsemblMetazoa"/>
        </authorList>
    </citation>
    <scope>IDENTIFICATION</scope>
</reference>
<evidence type="ECO:0000259" key="5">
    <source>
        <dbReference type="SMART" id="SM00737"/>
    </source>
</evidence>
<dbReference type="OrthoDB" id="6489092at2759"/>
<name>A0A913XCH1_EXADI</name>
<dbReference type="KEGG" id="epa:110240890"/>
<dbReference type="GO" id="GO:0005576">
    <property type="term" value="C:extracellular region"/>
    <property type="evidence" value="ECO:0007669"/>
    <property type="project" value="UniProtKB-SubCell"/>
</dbReference>
<proteinExistence type="inferred from homology"/>
<dbReference type="PANTHER" id="PTHR11306">
    <property type="entry name" value="NIEMANN PICK TYPE C2 PROTEIN NPC2-RELATED"/>
    <property type="match status" value="1"/>
</dbReference>
<dbReference type="GeneID" id="110240890"/>
<dbReference type="Gene3D" id="2.60.40.770">
    <property type="match status" value="1"/>
</dbReference>
<keyword evidence="7" id="KW-1185">Reference proteome</keyword>
<keyword evidence="3" id="KW-0964">Secreted</keyword>
<feature type="chain" id="PRO_5037540573" description="MD-2-related lipid-recognition domain-containing protein" evidence="4">
    <location>
        <begin position="25"/>
        <end position="164"/>
    </location>
</feature>
<dbReference type="GO" id="GO:0032934">
    <property type="term" value="F:sterol binding"/>
    <property type="evidence" value="ECO:0007669"/>
    <property type="project" value="InterPro"/>
</dbReference>
<feature type="domain" description="MD-2-related lipid-recognition" evidence="5">
    <location>
        <begin position="30"/>
        <end position="151"/>
    </location>
</feature>
<dbReference type="Proteomes" id="UP000887567">
    <property type="component" value="Unplaced"/>
</dbReference>
<dbReference type="GO" id="GO:0015918">
    <property type="term" value="P:sterol transport"/>
    <property type="evidence" value="ECO:0007669"/>
    <property type="project" value="InterPro"/>
</dbReference>
<dbReference type="PANTHER" id="PTHR11306:SF68">
    <property type="entry name" value="NPC INTRACELLULAR CHOLESTEROL TRANSPORTER 2"/>
    <property type="match status" value="1"/>
</dbReference>
<evidence type="ECO:0000256" key="2">
    <source>
        <dbReference type="ARBA" id="ARBA00006370"/>
    </source>
</evidence>
<dbReference type="RefSeq" id="XP_020902369.1">
    <property type="nucleotide sequence ID" value="XM_021046710.2"/>
</dbReference>
<keyword evidence="4" id="KW-0732">Signal</keyword>
<organism evidence="6 7">
    <name type="scientific">Exaiptasia diaphana</name>
    <name type="common">Tropical sea anemone</name>
    <name type="synonym">Aiptasia pulchella</name>
    <dbReference type="NCBI Taxonomy" id="2652724"/>
    <lineage>
        <taxon>Eukaryota</taxon>
        <taxon>Metazoa</taxon>
        <taxon>Cnidaria</taxon>
        <taxon>Anthozoa</taxon>
        <taxon>Hexacorallia</taxon>
        <taxon>Actiniaria</taxon>
        <taxon>Aiptasiidae</taxon>
        <taxon>Exaiptasia</taxon>
    </lineage>
</organism>
<dbReference type="FunFam" id="2.60.40.770:FF:000001">
    <property type="entry name" value="NPC intracellular cholesterol transporter 2"/>
    <property type="match status" value="1"/>
</dbReference>
<dbReference type="OMA" id="WSMKGDN"/>
<evidence type="ECO:0000256" key="4">
    <source>
        <dbReference type="SAM" id="SignalP"/>
    </source>
</evidence>
<comment type="similarity">
    <text evidence="2">Belongs to the NPC2 family.</text>
</comment>